<evidence type="ECO:0000259" key="11">
    <source>
        <dbReference type="PROSITE" id="PS50046"/>
    </source>
</evidence>
<keyword evidence="14" id="KW-1185">Reference proteome</keyword>
<keyword evidence="6" id="KW-0716">Sensory transduction</keyword>
<evidence type="ECO:0000313" key="14">
    <source>
        <dbReference type="Proteomes" id="UP000829925"/>
    </source>
</evidence>
<dbReference type="GO" id="GO:0000155">
    <property type="term" value="F:phosphorelay sensor kinase activity"/>
    <property type="evidence" value="ECO:0007669"/>
    <property type="project" value="InterPro"/>
</dbReference>
<dbReference type="InterPro" id="IPR029016">
    <property type="entry name" value="GAF-like_dom_sf"/>
</dbReference>
<dbReference type="GO" id="GO:0000156">
    <property type="term" value="F:phosphorelay response regulator activity"/>
    <property type="evidence" value="ECO:0007669"/>
    <property type="project" value="TreeGrafter"/>
</dbReference>
<dbReference type="GO" id="GO:0005524">
    <property type="term" value="F:ATP binding"/>
    <property type="evidence" value="ECO:0007669"/>
    <property type="project" value="UniProtKB-KW"/>
</dbReference>
<protein>
    <recommendedName>
        <fullName evidence="3">histidine kinase</fullName>
        <ecNumber evidence="3">2.7.13.3</ecNumber>
    </recommendedName>
</protein>
<organism evidence="13 14">
    <name type="scientific">Hymenobacter aerilatus</name>
    <dbReference type="NCBI Taxonomy" id="2932251"/>
    <lineage>
        <taxon>Bacteria</taxon>
        <taxon>Pseudomonadati</taxon>
        <taxon>Bacteroidota</taxon>
        <taxon>Cytophagia</taxon>
        <taxon>Cytophagales</taxon>
        <taxon>Hymenobacteraceae</taxon>
        <taxon>Hymenobacter</taxon>
    </lineage>
</organism>
<dbReference type="InterPro" id="IPR013654">
    <property type="entry name" value="PAS_2"/>
</dbReference>
<dbReference type="SMART" id="SM00388">
    <property type="entry name" value="HisKA"/>
    <property type="match status" value="1"/>
</dbReference>
<evidence type="ECO:0000256" key="3">
    <source>
        <dbReference type="ARBA" id="ARBA00012438"/>
    </source>
</evidence>
<evidence type="ECO:0000313" key="13">
    <source>
        <dbReference type="EMBL" id="UOR05528.1"/>
    </source>
</evidence>
<evidence type="ECO:0000256" key="10">
    <source>
        <dbReference type="ARBA" id="ARBA00023170"/>
    </source>
</evidence>
<proteinExistence type="inferred from homology"/>
<dbReference type="Gene3D" id="3.30.450.20">
    <property type="entry name" value="PAS domain"/>
    <property type="match status" value="1"/>
</dbReference>
<dbReference type="PRINTS" id="PR01033">
    <property type="entry name" value="PHYTOCHROME"/>
</dbReference>
<keyword evidence="7" id="KW-0808">Transferase</keyword>
<dbReference type="Gene3D" id="3.30.450.270">
    <property type="match status" value="1"/>
</dbReference>
<feature type="domain" description="Phytochrome chromophore attachment site" evidence="11">
    <location>
        <begin position="155"/>
        <end position="313"/>
    </location>
</feature>
<dbReference type="PANTHER" id="PTHR42878">
    <property type="entry name" value="TWO-COMPONENT HISTIDINE KINASE"/>
    <property type="match status" value="1"/>
</dbReference>
<dbReference type="InterPro" id="IPR001294">
    <property type="entry name" value="Phytochrome"/>
</dbReference>
<dbReference type="InterPro" id="IPR013515">
    <property type="entry name" value="Phytochrome_cen-reg"/>
</dbReference>
<dbReference type="GO" id="GO:0006355">
    <property type="term" value="P:regulation of DNA-templated transcription"/>
    <property type="evidence" value="ECO:0007669"/>
    <property type="project" value="InterPro"/>
</dbReference>
<dbReference type="InterPro" id="IPR036890">
    <property type="entry name" value="HATPase_C_sf"/>
</dbReference>
<name>A0A8T9STR9_9BACT</name>
<keyword evidence="5" id="KW-0597">Phosphoprotein</keyword>
<dbReference type="Pfam" id="PF00512">
    <property type="entry name" value="HisKA"/>
    <property type="match status" value="1"/>
</dbReference>
<dbReference type="InterPro" id="IPR003594">
    <property type="entry name" value="HATPase_dom"/>
</dbReference>
<dbReference type="Pfam" id="PF08446">
    <property type="entry name" value="PAS_2"/>
    <property type="match status" value="1"/>
</dbReference>
<accession>A0A8T9STR9</accession>
<sequence length="768" mass="85734">MDQPTVSHTSELLSDMPTTLTNCDREPIHIPGAVQPYGFLLCLDERTQRVVQASENTQALLGIPANELVGAGLEQLLPPTHLAELHALWPTLTEAPRLLGVQLHHTPNQPFYKLIVHRYDGLLWAEFEPVASNDPSVVDLGTLNTVLSQMLSATTVLDFCQHAVEQVRSITGFDRVAMYRFAADESGEVVAEAKRPDLDPWLGLHYPATDIPQQARAMYLKNWLRFIPDASYRPAALVPVRNPTTGRPPDMTYAVLRSVSPIHLEYLHNMGSAATMTISVIREGKLWGMITCHHLTPLLVSYELRELCLFIGKTFSALLPTKEQQDLHVYQLHIQKTQTRLFDQMNSSANFVAGLYQHPTTLLDVFACSGAAICFEGELLTLGTTPTPDQIQDVVAWLHQHATEDVFYTDSYARLNPAGVAIRATASGILAITLAQETNDYILWFRPEQLQTVTWAGRTQKVETKADGQIFLSPRQSFEAWKQTVENTAAAWQPLEIEAAQEIRLHIADIRLKIFNELQARATSLSRLNAELERSNDELDSFAYVASHDLKEPLRGIHNYSIFLLEDYADRLDAEGVSKLQTLVRLSQRMEALIESLLQISRVGRLDLTLVPTNMNELVTGVLELLAPRLEQTHTTVVVADALPTVLADPIRLGEVFNNLITNAMRYSNDSEKYITIGMASDTLPNFPAPEQFDVFFVRDQGIGIDPKHHENIFKIFKRLHAQDKYGGGTGAGLAIAKKMIEKHGGKLWVESVLGKGATFYFSLPKAL</sequence>
<dbReference type="GO" id="GO:0009584">
    <property type="term" value="P:detection of visible light"/>
    <property type="evidence" value="ECO:0007669"/>
    <property type="project" value="InterPro"/>
</dbReference>
<dbReference type="Gene3D" id="1.10.287.130">
    <property type="match status" value="1"/>
</dbReference>
<dbReference type="SUPFAM" id="SSF55785">
    <property type="entry name" value="PYP-like sensor domain (PAS domain)"/>
    <property type="match status" value="1"/>
</dbReference>
<dbReference type="Gene3D" id="3.30.450.40">
    <property type="match status" value="1"/>
</dbReference>
<keyword evidence="13" id="KW-0547">Nucleotide-binding</keyword>
<evidence type="ECO:0000256" key="4">
    <source>
        <dbReference type="ARBA" id="ARBA00022543"/>
    </source>
</evidence>
<evidence type="ECO:0000256" key="5">
    <source>
        <dbReference type="ARBA" id="ARBA00022553"/>
    </source>
</evidence>
<comment type="similarity">
    <text evidence="2">In the N-terminal section; belongs to the phytochrome family.</text>
</comment>
<dbReference type="GO" id="GO:0030295">
    <property type="term" value="F:protein kinase activator activity"/>
    <property type="evidence" value="ECO:0007669"/>
    <property type="project" value="TreeGrafter"/>
</dbReference>
<dbReference type="InterPro" id="IPR050351">
    <property type="entry name" value="BphY/WalK/GraS-like"/>
</dbReference>
<dbReference type="PROSITE" id="PS50046">
    <property type="entry name" value="PHYTOCHROME_2"/>
    <property type="match status" value="1"/>
</dbReference>
<dbReference type="PANTHER" id="PTHR42878:SF15">
    <property type="entry name" value="BACTERIOPHYTOCHROME"/>
    <property type="match status" value="1"/>
</dbReference>
<keyword evidence="8" id="KW-0418">Kinase</keyword>
<evidence type="ECO:0000256" key="9">
    <source>
        <dbReference type="ARBA" id="ARBA00022991"/>
    </source>
</evidence>
<keyword evidence="13" id="KW-0067">ATP-binding</keyword>
<keyword evidence="9" id="KW-0157">Chromophore</keyword>
<dbReference type="Proteomes" id="UP000829925">
    <property type="component" value="Chromosome"/>
</dbReference>
<dbReference type="GO" id="GO:0009881">
    <property type="term" value="F:photoreceptor activity"/>
    <property type="evidence" value="ECO:0007669"/>
    <property type="project" value="UniProtKB-KW"/>
</dbReference>
<dbReference type="InterPro" id="IPR003661">
    <property type="entry name" value="HisK_dim/P_dom"/>
</dbReference>
<dbReference type="PROSITE" id="PS50109">
    <property type="entry name" value="HIS_KIN"/>
    <property type="match status" value="1"/>
</dbReference>
<dbReference type="SMART" id="SM00065">
    <property type="entry name" value="GAF"/>
    <property type="match status" value="1"/>
</dbReference>
<evidence type="ECO:0000256" key="6">
    <source>
        <dbReference type="ARBA" id="ARBA00022606"/>
    </source>
</evidence>
<dbReference type="KEGG" id="haei:MUN82_00155"/>
<dbReference type="Pfam" id="PF00360">
    <property type="entry name" value="PHY"/>
    <property type="match status" value="1"/>
</dbReference>
<dbReference type="InterPro" id="IPR003018">
    <property type="entry name" value="GAF"/>
</dbReference>
<dbReference type="FunFam" id="3.30.565.10:FF:000006">
    <property type="entry name" value="Sensor histidine kinase WalK"/>
    <property type="match status" value="1"/>
</dbReference>
<evidence type="ECO:0000256" key="7">
    <source>
        <dbReference type="ARBA" id="ARBA00022679"/>
    </source>
</evidence>
<dbReference type="Pfam" id="PF02518">
    <property type="entry name" value="HATPase_c"/>
    <property type="match status" value="1"/>
</dbReference>
<dbReference type="InterPro" id="IPR005467">
    <property type="entry name" value="His_kinase_dom"/>
</dbReference>
<comment type="catalytic activity">
    <reaction evidence="1">
        <text>ATP + protein L-histidine = ADP + protein N-phospho-L-histidine.</text>
        <dbReference type="EC" id="2.7.13.3"/>
    </reaction>
</comment>
<dbReference type="Gene3D" id="3.30.565.10">
    <property type="entry name" value="Histidine kinase-like ATPase, C-terminal domain"/>
    <property type="match status" value="1"/>
</dbReference>
<keyword evidence="4" id="KW-0600">Photoreceptor protein</keyword>
<dbReference type="SUPFAM" id="SSF55874">
    <property type="entry name" value="ATPase domain of HSP90 chaperone/DNA topoisomerase II/histidine kinase"/>
    <property type="match status" value="1"/>
</dbReference>
<gene>
    <name evidence="13" type="ORF">MUN82_00155</name>
</gene>
<dbReference type="InterPro" id="IPR043150">
    <property type="entry name" value="Phytochrome_PHY_sf"/>
</dbReference>
<dbReference type="SMART" id="SM00387">
    <property type="entry name" value="HATPase_c"/>
    <property type="match status" value="1"/>
</dbReference>
<dbReference type="EC" id="2.7.13.3" evidence="3"/>
<evidence type="ECO:0000256" key="1">
    <source>
        <dbReference type="ARBA" id="ARBA00000085"/>
    </source>
</evidence>
<reference evidence="13 14" key="1">
    <citation type="submission" date="2022-04" db="EMBL/GenBank/DDBJ databases">
        <title>Hymenobacter sp. isolated from the air.</title>
        <authorList>
            <person name="Won M."/>
            <person name="Lee C.-M."/>
            <person name="Woen H.-Y."/>
            <person name="Kwon S.-W."/>
        </authorList>
    </citation>
    <scope>NUCLEOTIDE SEQUENCE [LARGE SCALE GENOMIC DNA]</scope>
    <source>
        <strain evidence="14">5413 J-13</strain>
    </source>
</reference>
<feature type="domain" description="Histidine kinase" evidence="12">
    <location>
        <begin position="545"/>
        <end position="768"/>
    </location>
</feature>
<dbReference type="Pfam" id="PF01590">
    <property type="entry name" value="GAF"/>
    <property type="match status" value="1"/>
</dbReference>
<dbReference type="RefSeq" id="WP_245093781.1">
    <property type="nucleotide sequence ID" value="NZ_CP095053.1"/>
</dbReference>
<dbReference type="InterPro" id="IPR036097">
    <property type="entry name" value="HisK_dim/P_sf"/>
</dbReference>
<dbReference type="AlphaFoldDB" id="A0A8T9STR9"/>
<dbReference type="GO" id="GO:0007234">
    <property type="term" value="P:osmosensory signaling via phosphorelay pathway"/>
    <property type="evidence" value="ECO:0007669"/>
    <property type="project" value="TreeGrafter"/>
</dbReference>
<keyword evidence="10" id="KW-0675">Receptor</keyword>
<dbReference type="SUPFAM" id="SSF55781">
    <property type="entry name" value="GAF domain-like"/>
    <property type="match status" value="2"/>
</dbReference>
<dbReference type="EMBL" id="CP095053">
    <property type="protein sequence ID" value="UOR05528.1"/>
    <property type="molecule type" value="Genomic_DNA"/>
</dbReference>
<evidence type="ECO:0000259" key="12">
    <source>
        <dbReference type="PROSITE" id="PS50109"/>
    </source>
</evidence>
<dbReference type="CDD" id="cd00082">
    <property type="entry name" value="HisKA"/>
    <property type="match status" value="1"/>
</dbReference>
<dbReference type="InterPro" id="IPR035965">
    <property type="entry name" value="PAS-like_dom_sf"/>
</dbReference>
<evidence type="ECO:0000256" key="8">
    <source>
        <dbReference type="ARBA" id="ARBA00022777"/>
    </source>
</evidence>
<dbReference type="InterPro" id="IPR016132">
    <property type="entry name" value="Phyto_chromo_attachment"/>
</dbReference>
<dbReference type="SUPFAM" id="SSF47384">
    <property type="entry name" value="Homodimeric domain of signal transducing histidine kinase"/>
    <property type="match status" value="1"/>
</dbReference>
<evidence type="ECO:0000256" key="2">
    <source>
        <dbReference type="ARBA" id="ARBA00006402"/>
    </source>
</evidence>